<proteinExistence type="predicted"/>
<protein>
    <submittedName>
        <fullName evidence="2">Phosphatidylinositol kinase</fullName>
    </submittedName>
</protein>
<keyword evidence="2" id="KW-0418">Kinase</keyword>
<name>A0A352IPY7_9GAMM</name>
<dbReference type="AlphaFoldDB" id="A0A352IPY7"/>
<evidence type="ECO:0000313" key="4">
    <source>
        <dbReference type="Proteomes" id="UP000263489"/>
    </source>
</evidence>
<dbReference type="EMBL" id="VENC01000024">
    <property type="protein sequence ID" value="MTJ00655.1"/>
    <property type="molecule type" value="Genomic_DNA"/>
</dbReference>
<dbReference type="Pfam" id="PF13657">
    <property type="entry name" value="Couple_hipA"/>
    <property type="match status" value="1"/>
</dbReference>
<evidence type="ECO:0000313" key="3">
    <source>
        <dbReference type="EMBL" id="MTJ00655.1"/>
    </source>
</evidence>
<dbReference type="Proteomes" id="UP000263489">
    <property type="component" value="Unassembled WGS sequence"/>
</dbReference>
<keyword evidence="2" id="KW-0808">Transferase</keyword>
<feature type="domain" description="HipA N-terminal subdomain 1" evidence="1">
    <location>
        <begin position="9"/>
        <end position="103"/>
    </location>
</feature>
<dbReference type="InterPro" id="IPR017508">
    <property type="entry name" value="HipA_N1"/>
</dbReference>
<sequence length="107" mass="12248">MQRFTKRATVYMHGKLAGHLERAGRKVYFQYDADYLENGRPLSLSLPLRAERFESDGLPAYFSGLCSEGWLRRIQSFEQKIDPNDRFTLLINNGLDLAGAVTIHPTE</sequence>
<dbReference type="Proteomes" id="UP000431462">
    <property type="component" value="Unassembled WGS sequence"/>
</dbReference>
<reference evidence="2 4" key="1">
    <citation type="journal article" date="2018" name="Nat. Biotechnol.">
        <title>A standardized bacterial taxonomy based on genome phylogeny substantially revises the tree of life.</title>
        <authorList>
            <person name="Parks D.H."/>
            <person name="Chuvochina M."/>
            <person name="Waite D.W."/>
            <person name="Rinke C."/>
            <person name="Skarshewski A."/>
            <person name="Chaumeil P.A."/>
            <person name="Hugenholtz P."/>
        </authorList>
    </citation>
    <scope>NUCLEOTIDE SEQUENCE [LARGE SCALE GENOMIC DNA]</scope>
    <source>
        <strain evidence="2">UBA9380</strain>
    </source>
</reference>
<evidence type="ECO:0000313" key="5">
    <source>
        <dbReference type="Proteomes" id="UP000431462"/>
    </source>
</evidence>
<organism evidence="2 4">
    <name type="scientific">Marinobacter adhaerens</name>
    <dbReference type="NCBI Taxonomy" id="1033846"/>
    <lineage>
        <taxon>Bacteria</taxon>
        <taxon>Pseudomonadati</taxon>
        <taxon>Pseudomonadota</taxon>
        <taxon>Gammaproteobacteria</taxon>
        <taxon>Pseudomonadales</taxon>
        <taxon>Marinobacteraceae</taxon>
        <taxon>Marinobacter</taxon>
    </lineage>
</organism>
<accession>A0A352IPY7</accession>
<gene>
    <name evidence="2" type="ORF">DC045_04175</name>
    <name evidence="3" type="ORF">FH752_18775</name>
</gene>
<dbReference type="GO" id="GO:0016301">
    <property type="term" value="F:kinase activity"/>
    <property type="evidence" value="ECO:0007669"/>
    <property type="project" value="UniProtKB-KW"/>
</dbReference>
<evidence type="ECO:0000259" key="1">
    <source>
        <dbReference type="Pfam" id="PF13657"/>
    </source>
</evidence>
<reference evidence="3 5" key="2">
    <citation type="submission" date="2019-06" db="EMBL/GenBank/DDBJ databases">
        <title>Enrichment of Autotrophic Halophilic Microorganisms from Red Sea Brine Pool Using Microbial Electrosynthesis System.</title>
        <authorList>
            <person name="Alqahtani M.F."/>
            <person name="Bajracharya S."/>
            <person name="Katuri K.P."/>
            <person name="Ali M."/>
            <person name="Saikaly P.E."/>
        </authorList>
    </citation>
    <scope>NUCLEOTIDE SEQUENCE [LARGE SCALE GENOMIC DNA]</scope>
    <source>
        <strain evidence="3">MES15</strain>
    </source>
</reference>
<comment type="caution">
    <text evidence="2">The sequence shown here is derived from an EMBL/GenBank/DDBJ whole genome shotgun (WGS) entry which is preliminary data.</text>
</comment>
<evidence type="ECO:0000313" key="2">
    <source>
        <dbReference type="EMBL" id="HBC33520.1"/>
    </source>
</evidence>
<dbReference type="NCBIfam" id="TIGR03071">
    <property type="entry name" value="couple_hipA"/>
    <property type="match status" value="1"/>
</dbReference>
<dbReference type="EMBL" id="DNNA01000065">
    <property type="protein sequence ID" value="HBC33520.1"/>
    <property type="molecule type" value="Genomic_DNA"/>
</dbReference>